<dbReference type="PANTHER" id="PTHR47186">
    <property type="entry name" value="LEUCINE-RICH REPEAT-CONTAINING PROTEIN 57"/>
    <property type="match status" value="1"/>
</dbReference>
<dbReference type="Proteomes" id="UP001163823">
    <property type="component" value="Chromosome 7"/>
</dbReference>
<dbReference type="KEGG" id="qsa:O6P43_017224"/>
<dbReference type="InterPro" id="IPR032675">
    <property type="entry name" value="LRR_dom_sf"/>
</dbReference>
<keyword evidence="5" id="KW-1185">Reference proteome</keyword>
<accession>A0AAD7PNQ2</accession>
<proteinExistence type="predicted"/>
<dbReference type="EMBL" id="JARAOO010000007">
    <property type="protein sequence ID" value="KAJ7961932.1"/>
    <property type="molecule type" value="Genomic_DNA"/>
</dbReference>
<sequence>MKEVPSSIANLAQLSSLKLSYCESLQNLPSIICELESLRKFHLGGCLRLEKFPEMAEPMENLRVSNCPSLMTVSSPREAISKLECKSFSYDAFTMDLTNCHPYADDNILRETRIAVKYCSVEKTLSEVKVNVPGSEIPKWFPYQSNGPSLTIKWIPSTPGRIQFIFCTVLTVEERKHVNKFIYQWEIKIGDRRPKRSPAYSDVNRFFEKEHMIVSWYYYYCEDRPSDSLLWCNSDGYQYNNNSYWSKPNYIVTDSQHNNNS</sequence>
<evidence type="ECO:0000256" key="2">
    <source>
        <dbReference type="ARBA" id="ARBA00022737"/>
    </source>
</evidence>
<name>A0AAD7PNQ2_QUISA</name>
<evidence type="ECO:0000256" key="1">
    <source>
        <dbReference type="ARBA" id="ARBA00022614"/>
    </source>
</evidence>
<protein>
    <submittedName>
        <fullName evidence="4">Disease resistance protein</fullName>
    </submittedName>
</protein>
<keyword evidence="2" id="KW-0677">Repeat</keyword>
<dbReference type="PANTHER" id="PTHR47186:SF3">
    <property type="entry name" value="OS09G0267800 PROTEIN"/>
    <property type="match status" value="1"/>
</dbReference>
<dbReference type="Gene3D" id="3.80.10.10">
    <property type="entry name" value="Ribonuclease Inhibitor"/>
    <property type="match status" value="1"/>
</dbReference>
<dbReference type="AlphaFoldDB" id="A0AAD7PNQ2"/>
<dbReference type="InterPro" id="IPR045344">
    <property type="entry name" value="C-JID"/>
</dbReference>
<evidence type="ECO:0000313" key="5">
    <source>
        <dbReference type="Proteomes" id="UP001163823"/>
    </source>
</evidence>
<gene>
    <name evidence="4" type="ORF">O6P43_017224</name>
</gene>
<evidence type="ECO:0000259" key="3">
    <source>
        <dbReference type="Pfam" id="PF20160"/>
    </source>
</evidence>
<dbReference type="SUPFAM" id="SSF52047">
    <property type="entry name" value="RNI-like"/>
    <property type="match status" value="1"/>
</dbReference>
<comment type="caution">
    <text evidence="4">The sequence shown here is derived from an EMBL/GenBank/DDBJ whole genome shotgun (WGS) entry which is preliminary data.</text>
</comment>
<evidence type="ECO:0000313" key="4">
    <source>
        <dbReference type="EMBL" id="KAJ7961932.1"/>
    </source>
</evidence>
<keyword evidence="1" id="KW-0433">Leucine-rich repeat</keyword>
<dbReference type="Pfam" id="PF20160">
    <property type="entry name" value="C-JID"/>
    <property type="match status" value="1"/>
</dbReference>
<reference evidence="4" key="1">
    <citation type="journal article" date="2023" name="Science">
        <title>Elucidation of the pathway for biosynthesis of saponin adjuvants from the soapbark tree.</title>
        <authorList>
            <person name="Reed J."/>
            <person name="Orme A."/>
            <person name="El-Demerdash A."/>
            <person name="Owen C."/>
            <person name="Martin L.B.B."/>
            <person name="Misra R.C."/>
            <person name="Kikuchi S."/>
            <person name="Rejzek M."/>
            <person name="Martin A.C."/>
            <person name="Harkess A."/>
            <person name="Leebens-Mack J."/>
            <person name="Louveau T."/>
            <person name="Stephenson M.J."/>
            <person name="Osbourn A."/>
        </authorList>
    </citation>
    <scope>NUCLEOTIDE SEQUENCE</scope>
    <source>
        <strain evidence="4">S10</strain>
    </source>
</reference>
<organism evidence="4 5">
    <name type="scientific">Quillaja saponaria</name>
    <name type="common">Soap bark tree</name>
    <dbReference type="NCBI Taxonomy" id="32244"/>
    <lineage>
        <taxon>Eukaryota</taxon>
        <taxon>Viridiplantae</taxon>
        <taxon>Streptophyta</taxon>
        <taxon>Embryophyta</taxon>
        <taxon>Tracheophyta</taxon>
        <taxon>Spermatophyta</taxon>
        <taxon>Magnoliopsida</taxon>
        <taxon>eudicotyledons</taxon>
        <taxon>Gunneridae</taxon>
        <taxon>Pentapetalae</taxon>
        <taxon>rosids</taxon>
        <taxon>fabids</taxon>
        <taxon>Fabales</taxon>
        <taxon>Quillajaceae</taxon>
        <taxon>Quillaja</taxon>
    </lineage>
</organism>
<feature type="domain" description="C-JID" evidence="3">
    <location>
        <begin position="132"/>
        <end position="180"/>
    </location>
</feature>